<organism evidence="6 7">
    <name type="scientific">Paenibacillus stellifer</name>
    <dbReference type="NCBI Taxonomy" id="169760"/>
    <lineage>
        <taxon>Bacteria</taxon>
        <taxon>Bacillati</taxon>
        <taxon>Bacillota</taxon>
        <taxon>Bacilli</taxon>
        <taxon>Bacillales</taxon>
        <taxon>Paenibacillaceae</taxon>
        <taxon>Paenibacillus</taxon>
    </lineage>
</organism>
<dbReference type="InterPro" id="IPR000835">
    <property type="entry name" value="HTH_MarR-typ"/>
</dbReference>
<reference evidence="6 7" key="1">
    <citation type="submission" date="2014-08" db="EMBL/GenBank/DDBJ databases">
        <title>Comparative genomics of the Paenibacillus odorifer group.</title>
        <authorList>
            <person name="den Bakker H.C."/>
            <person name="Tsai Y.-C."/>
            <person name="Martin N."/>
            <person name="Korlach J."/>
            <person name="Wiedmann M."/>
        </authorList>
    </citation>
    <scope>NUCLEOTIDE SEQUENCE [LARGE SCALE GENOMIC DNA]</scope>
    <source>
        <strain evidence="6 7">DSM 14472</strain>
    </source>
</reference>
<dbReference type="InterPro" id="IPR043129">
    <property type="entry name" value="ATPase_NBD"/>
</dbReference>
<keyword evidence="3" id="KW-0859">Xylose metabolism</keyword>
<dbReference type="CDD" id="cd00090">
    <property type="entry name" value="HTH_ARSR"/>
    <property type="match status" value="1"/>
</dbReference>
<evidence type="ECO:0000259" key="5">
    <source>
        <dbReference type="Pfam" id="PF12802"/>
    </source>
</evidence>
<dbReference type="GO" id="GO:0042732">
    <property type="term" value="P:D-xylose metabolic process"/>
    <property type="evidence" value="ECO:0007669"/>
    <property type="project" value="UniProtKB-KW"/>
</dbReference>
<dbReference type="GO" id="GO:0003700">
    <property type="term" value="F:DNA-binding transcription factor activity"/>
    <property type="evidence" value="ECO:0007669"/>
    <property type="project" value="InterPro"/>
</dbReference>
<evidence type="ECO:0000256" key="3">
    <source>
        <dbReference type="ARBA" id="ARBA00022629"/>
    </source>
</evidence>
<proteinExistence type="inferred from homology"/>
<sequence>MKVTTSAGTPAYLKNLNEWTLLERIIADGPLSRAELSRRTGLSKPTVSSAILQLLERGLVRETGRGDNSQGRKSTLLEFNRTCYYVIGIDLGATRIRMALGDLEGQICGFRQAPMPGEGVQGAELQALIIAEAEALLREQGVTWHSIQAATIGIPGIVDTASGKVSQLVSPLPGAEESLSRDQLNALLPVRVETENDVNLAALAEYSIRHSVDSGSLLYFSLGEGTGGGLVLNGAIFRGFRGAAGEFANMTLRGERVEEILSAGGLMRLAARFAGEAGEKEDRMLKASITSPERLIEQARGEDPAAIVVLDAYCDLLAEALTNVCAVIAPETVVLGGGIGCNGDVLLPRLESRLSGFASRPSLVVTRHQEKDVVLGAIQTAVQAALRNIRDAYQSLSPSNNMN</sequence>
<dbReference type="HOGENOM" id="CLU_036604_13_3_9"/>
<feature type="domain" description="HTH marR-type" evidence="5">
    <location>
        <begin position="16"/>
        <end position="63"/>
    </location>
</feature>
<evidence type="ECO:0000256" key="2">
    <source>
        <dbReference type="ARBA" id="ARBA00006479"/>
    </source>
</evidence>
<dbReference type="SUPFAM" id="SSF46785">
    <property type="entry name" value="Winged helix' DNA-binding domain"/>
    <property type="match status" value="1"/>
</dbReference>
<evidence type="ECO:0000256" key="4">
    <source>
        <dbReference type="ARBA" id="ARBA00023125"/>
    </source>
</evidence>
<keyword evidence="7" id="KW-1185">Reference proteome</keyword>
<dbReference type="Pfam" id="PF00480">
    <property type="entry name" value="ROK"/>
    <property type="match status" value="1"/>
</dbReference>
<dbReference type="Pfam" id="PF12802">
    <property type="entry name" value="MarR_2"/>
    <property type="match status" value="1"/>
</dbReference>
<accession>A0A089LNK0</accession>
<dbReference type="OrthoDB" id="9796533at2"/>
<dbReference type="STRING" id="169760.PSTEL_08555"/>
<dbReference type="InterPro" id="IPR036388">
    <property type="entry name" value="WH-like_DNA-bd_sf"/>
</dbReference>
<dbReference type="KEGG" id="pste:PSTEL_08555"/>
<dbReference type="GO" id="GO:0003677">
    <property type="term" value="F:DNA binding"/>
    <property type="evidence" value="ECO:0007669"/>
    <property type="project" value="UniProtKB-KW"/>
</dbReference>
<dbReference type="InterPro" id="IPR011991">
    <property type="entry name" value="ArsR-like_HTH"/>
</dbReference>
<gene>
    <name evidence="6" type="ORF">PSTEL_08555</name>
</gene>
<name>A0A089LNK0_9BACL</name>
<comment type="function">
    <text evidence="1">Transcriptional repressor of xylose-utilizing enzymes.</text>
</comment>
<dbReference type="CDD" id="cd23763">
    <property type="entry name" value="ASKHA_ATPase_ROK"/>
    <property type="match status" value="1"/>
</dbReference>
<dbReference type="RefSeq" id="WP_038694589.1">
    <property type="nucleotide sequence ID" value="NZ_CP009286.1"/>
</dbReference>
<keyword evidence="4" id="KW-0238">DNA-binding</keyword>
<keyword evidence="3" id="KW-0119">Carbohydrate metabolism</keyword>
<dbReference type="EMBL" id="CP009286">
    <property type="protein sequence ID" value="AIQ63136.1"/>
    <property type="molecule type" value="Genomic_DNA"/>
</dbReference>
<dbReference type="SUPFAM" id="SSF53067">
    <property type="entry name" value="Actin-like ATPase domain"/>
    <property type="match status" value="1"/>
</dbReference>
<dbReference type="InterPro" id="IPR036390">
    <property type="entry name" value="WH_DNA-bd_sf"/>
</dbReference>
<evidence type="ECO:0000256" key="1">
    <source>
        <dbReference type="ARBA" id="ARBA00002486"/>
    </source>
</evidence>
<dbReference type="AlphaFoldDB" id="A0A089LNK0"/>
<dbReference type="InterPro" id="IPR000600">
    <property type="entry name" value="ROK"/>
</dbReference>
<dbReference type="Proteomes" id="UP000029507">
    <property type="component" value="Chromosome"/>
</dbReference>
<comment type="similarity">
    <text evidence="2">Belongs to the ROK (NagC/XylR) family.</text>
</comment>
<protein>
    <recommendedName>
        <fullName evidence="5">HTH marR-type domain-containing protein</fullName>
    </recommendedName>
</protein>
<evidence type="ECO:0000313" key="6">
    <source>
        <dbReference type="EMBL" id="AIQ63136.1"/>
    </source>
</evidence>
<dbReference type="PANTHER" id="PTHR18964">
    <property type="entry name" value="ROK (REPRESSOR, ORF, KINASE) FAMILY"/>
    <property type="match status" value="1"/>
</dbReference>
<dbReference type="Gene3D" id="3.30.420.40">
    <property type="match status" value="2"/>
</dbReference>
<dbReference type="PANTHER" id="PTHR18964:SF149">
    <property type="entry name" value="BIFUNCTIONAL UDP-N-ACETYLGLUCOSAMINE 2-EPIMERASE_N-ACETYLMANNOSAMINE KINASE"/>
    <property type="match status" value="1"/>
</dbReference>
<evidence type="ECO:0000313" key="7">
    <source>
        <dbReference type="Proteomes" id="UP000029507"/>
    </source>
</evidence>
<dbReference type="Gene3D" id="1.10.10.10">
    <property type="entry name" value="Winged helix-like DNA-binding domain superfamily/Winged helix DNA-binding domain"/>
    <property type="match status" value="1"/>
</dbReference>